<organism evidence="5 6">
    <name type="scientific">Georgenia satyanarayanai</name>
    <dbReference type="NCBI Taxonomy" id="860221"/>
    <lineage>
        <taxon>Bacteria</taxon>
        <taxon>Bacillati</taxon>
        <taxon>Actinomycetota</taxon>
        <taxon>Actinomycetes</taxon>
        <taxon>Micrococcales</taxon>
        <taxon>Bogoriellaceae</taxon>
        <taxon>Georgenia</taxon>
    </lineage>
</organism>
<dbReference type="CDD" id="cd03230">
    <property type="entry name" value="ABC_DR_subfamily_A"/>
    <property type="match status" value="1"/>
</dbReference>
<sequence>MPDEPFLRARSLSVGYGEDPVCAPVDLEVRPGDGIAVIGANGTGKSTFLRTALGLQEPLGGEVTLLGSAPDPRTGEVRAAVASVLGDDAFFPALTVTEHLLLTAVGHRVPEAREVVADLLEEFGLTDRADALPSALSSGQRRRVLLAAAFARPRSLLVLDEPEQRLDAGMRNRLAEMLVQEREDGGAVLVASHDPVLVERAATRVVLLHDDGVRVLDPAAGAAAIAAL</sequence>
<reference evidence="5 6" key="1">
    <citation type="submission" date="2016-10" db="EMBL/GenBank/DDBJ databases">
        <authorList>
            <person name="Cai Z."/>
        </authorList>
    </citation>
    <scope>NUCLEOTIDE SEQUENCE [LARGE SCALE GENOMIC DNA]</scope>
    <source>
        <strain evidence="5 6">CGMCC 1.10826</strain>
    </source>
</reference>
<proteinExistence type="predicted"/>
<dbReference type="GO" id="GO:0016887">
    <property type="term" value="F:ATP hydrolysis activity"/>
    <property type="evidence" value="ECO:0007669"/>
    <property type="project" value="InterPro"/>
</dbReference>
<gene>
    <name evidence="5" type="ORF">SAMN05216184_1014</name>
</gene>
<keyword evidence="2" id="KW-0547">Nucleotide-binding</keyword>
<dbReference type="OrthoDB" id="6198786at2"/>
<dbReference type="AlphaFoldDB" id="A0A2Y8ZXT7"/>
<dbReference type="Gene3D" id="3.40.50.300">
    <property type="entry name" value="P-loop containing nucleotide triphosphate hydrolases"/>
    <property type="match status" value="1"/>
</dbReference>
<dbReference type="InterPro" id="IPR027417">
    <property type="entry name" value="P-loop_NTPase"/>
</dbReference>
<dbReference type="InterPro" id="IPR003593">
    <property type="entry name" value="AAA+_ATPase"/>
</dbReference>
<evidence type="ECO:0000256" key="3">
    <source>
        <dbReference type="ARBA" id="ARBA00022840"/>
    </source>
</evidence>
<dbReference type="RefSeq" id="WP_110850561.1">
    <property type="nucleotide sequence ID" value="NZ_QKLZ01000001.1"/>
</dbReference>
<protein>
    <submittedName>
        <fullName evidence="5">ABC-type multidrug transport system, ATPase component</fullName>
    </submittedName>
</protein>
<keyword evidence="3" id="KW-0067">ATP-binding</keyword>
<keyword evidence="1" id="KW-0813">Transport</keyword>
<dbReference type="EMBL" id="UETB01000001">
    <property type="protein sequence ID" value="SSA36346.1"/>
    <property type="molecule type" value="Genomic_DNA"/>
</dbReference>
<accession>A0A2Y8ZXT7</accession>
<keyword evidence="6" id="KW-1185">Reference proteome</keyword>
<evidence type="ECO:0000256" key="2">
    <source>
        <dbReference type="ARBA" id="ARBA00022741"/>
    </source>
</evidence>
<name>A0A2Y8ZXT7_9MICO</name>
<dbReference type="PROSITE" id="PS50893">
    <property type="entry name" value="ABC_TRANSPORTER_2"/>
    <property type="match status" value="1"/>
</dbReference>
<evidence type="ECO:0000259" key="4">
    <source>
        <dbReference type="PROSITE" id="PS50893"/>
    </source>
</evidence>
<dbReference type="PANTHER" id="PTHR42939">
    <property type="entry name" value="ABC TRANSPORTER ATP-BINDING PROTEIN ALBC-RELATED"/>
    <property type="match status" value="1"/>
</dbReference>
<dbReference type="InterPro" id="IPR017871">
    <property type="entry name" value="ABC_transporter-like_CS"/>
</dbReference>
<dbReference type="Proteomes" id="UP000250222">
    <property type="component" value="Unassembled WGS sequence"/>
</dbReference>
<dbReference type="Pfam" id="PF00005">
    <property type="entry name" value="ABC_tran"/>
    <property type="match status" value="1"/>
</dbReference>
<dbReference type="SUPFAM" id="SSF52540">
    <property type="entry name" value="P-loop containing nucleoside triphosphate hydrolases"/>
    <property type="match status" value="1"/>
</dbReference>
<feature type="domain" description="ABC transporter" evidence="4">
    <location>
        <begin position="7"/>
        <end position="228"/>
    </location>
</feature>
<dbReference type="PANTHER" id="PTHR42939:SF1">
    <property type="entry name" value="ABC TRANSPORTER ATP-BINDING PROTEIN ALBC-RELATED"/>
    <property type="match status" value="1"/>
</dbReference>
<evidence type="ECO:0000313" key="5">
    <source>
        <dbReference type="EMBL" id="SSA36346.1"/>
    </source>
</evidence>
<dbReference type="InterPro" id="IPR051782">
    <property type="entry name" value="ABC_Transporter_VariousFunc"/>
</dbReference>
<evidence type="ECO:0000313" key="6">
    <source>
        <dbReference type="Proteomes" id="UP000250222"/>
    </source>
</evidence>
<dbReference type="SMART" id="SM00382">
    <property type="entry name" value="AAA"/>
    <property type="match status" value="1"/>
</dbReference>
<dbReference type="PROSITE" id="PS00211">
    <property type="entry name" value="ABC_TRANSPORTER_1"/>
    <property type="match status" value="1"/>
</dbReference>
<dbReference type="GO" id="GO:0005524">
    <property type="term" value="F:ATP binding"/>
    <property type="evidence" value="ECO:0007669"/>
    <property type="project" value="UniProtKB-KW"/>
</dbReference>
<evidence type="ECO:0000256" key="1">
    <source>
        <dbReference type="ARBA" id="ARBA00022448"/>
    </source>
</evidence>
<dbReference type="InterPro" id="IPR003439">
    <property type="entry name" value="ABC_transporter-like_ATP-bd"/>
</dbReference>